<proteinExistence type="inferred from homology"/>
<dbReference type="GO" id="GO:0007165">
    <property type="term" value="P:signal transduction"/>
    <property type="evidence" value="ECO:0007669"/>
    <property type="project" value="TreeGrafter"/>
</dbReference>
<evidence type="ECO:0000313" key="7">
    <source>
        <dbReference type="EMBL" id="KKR41459.1"/>
    </source>
</evidence>
<dbReference type="GO" id="GO:0030288">
    <property type="term" value="C:outer membrane-bounded periplasmic space"/>
    <property type="evidence" value="ECO:0007669"/>
    <property type="project" value="TreeGrafter"/>
</dbReference>
<dbReference type="InterPro" id="IPR005151">
    <property type="entry name" value="Tail-specific_protease"/>
</dbReference>
<accession>A0A0G0QLY6</accession>
<dbReference type="Pfam" id="PF22694">
    <property type="entry name" value="CtpB_N-like"/>
    <property type="match status" value="1"/>
</dbReference>
<dbReference type="PANTHER" id="PTHR32060">
    <property type="entry name" value="TAIL-SPECIFIC PROTEASE"/>
    <property type="match status" value="1"/>
</dbReference>
<evidence type="ECO:0000256" key="5">
    <source>
        <dbReference type="RuleBase" id="RU004404"/>
    </source>
</evidence>
<keyword evidence="4 5" id="KW-0720">Serine protease</keyword>
<evidence type="ECO:0000256" key="2">
    <source>
        <dbReference type="ARBA" id="ARBA00022670"/>
    </source>
</evidence>
<evidence type="ECO:0000256" key="4">
    <source>
        <dbReference type="ARBA" id="ARBA00022825"/>
    </source>
</evidence>
<dbReference type="SMART" id="SM00228">
    <property type="entry name" value="PDZ"/>
    <property type="match status" value="1"/>
</dbReference>
<evidence type="ECO:0000313" key="8">
    <source>
        <dbReference type="Proteomes" id="UP000034881"/>
    </source>
</evidence>
<keyword evidence="3 5" id="KW-0378">Hydrolase</keyword>
<organism evidence="7 8">
    <name type="scientific">Candidatus Daviesbacteria bacterium GW2011_GWC2_40_12</name>
    <dbReference type="NCBI Taxonomy" id="1618431"/>
    <lineage>
        <taxon>Bacteria</taxon>
        <taxon>Candidatus Daviesiibacteriota</taxon>
    </lineage>
</organism>
<dbReference type="SUPFAM" id="SSF50156">
    <property type="entry name" value="PDZ domain-like"/>
    <property type="match status" value="1"/>
</dbReference>
<dbReference type="Gene3D" id="2.30.42.10">
    <property type="match status" value="1"/>
</dbReference>
<feature type="domain" description="PDZ" evidence="6">
    <location>
        <begin position="106"/>
        <end position="176"/>
    </location>
</feature>
<dbReference type="Gene3D" id="3.30.750.44">
    <property type="match status" value="1"/>
</dbReference>
<dbReference type="GO" id="GO:0006508">
    <property type="term" value="P:proteolysis"/>
    <property type="evidence" value="ECO:0007669"/>
    <property type="project" value="UniProtKB-KW"/>
</dbReference>
<evidence type="ECO:0000256" key="1">
    <source>
        <dbReference type="ARBA" id="ARBA00009179"/>
    </source>
</evidence>
<dbReference type="Pfam" id="PF17820">
    <property type="entry name" value="PDZ_6"/>
    <property type="match status" value="1"/>
</dbReference>
<gene>
    <name evidence="7" type="ORF">UT77_C0011G0030</name>
</gene>
<dbReference type="InterPro" id="IPR029045">
    <property type="entry name" value="ClpP/crotonase-like_dom_sf"/>
</dbReference>
<dbReference type="Pfam" id="PF03572">
    <property type="entry name" value="Peptidase_S41"/>
    <property type="match status" value="1"/>
</dbReference>
<dbReference type="NCBIfam" id="TIGR00225">
    <property type="entry name" value="prc"/>
    <property type="match status" value="1"/>
</dbReference>
<dbReference type="CDD" id="cd06782">
    <property type="entry name" value="cpPDZ_CPP-like"/>
    <property type="match status" value="1"/>
</dbReference>
<dbReference type="PATRIC" id="fig|1618431.3.peg.1123"/>
<dbReference type="InterPro" id="IPR001478">
    <property type="entry name" value="PDZ"/>
</dbReference>
<keyword evidence="2 5" id="KW-0645">Protease</keyword>
<dbReference type="Proteomes" id="UP000034881">
    <property type="component" value="Unassembled WGS sequence"/>
</dbReference>
<reference evidence="7 8" key="1">
    <citation type="journal article" date="2015" name="Nature">
        <title>rRNA introns, odd ribosomes, and small enigmatic genomes across a large radiation of phyla.</title>
        <authorList>
            <person name="Brown C.T."/>
            <person name="Hug L.A."/>
            <person name="Thomas B.C."/>
            <person name="Sharon I."/>
            <person name="Castelle C.J."/>
            <person name="Singh A."/>
            <person name="Wilkins M.J."/>
            <person name="Williams K.H."/>
            <person name="Banfield J.F."/>
        </authorList>
    </citation>
    <scope>NUCLEOTIDE SEQUENCE [LARGE SCALE GENOMIC DNA]</scope>
</reference>
<sequence length="406" mass="44946">MKNLFRNINAKIVLIVILAFLFGWQMGHRDVTVKWATYRPTVSVINKEPPKNINIDFKLFWDTWDLLSRTYLDKKAINPEKLFYGAISGMVSALGDPYTGFLPPEQQKFSKEDLNGSFEGVGIQLGFNKDKRLIVMAPLDGTPAKQAGIKPQDLIVKIEDKDTTNMTLPEAVSLIRGPKGSKIDLTIFREGDKDTRLFTLTRDNILVKSVEVVYKDTKSGKKVAVIKLSRFGERTNDEWNEAVSGLISAGSEAVILDLRNNPGGFLEGAVFIASEFLEGGDVVLQENSEGQRNAFKVTRTGKLTKMPAKVLINKGSASASEIVAGALQDRGRAQLIGEKSFGKGTIQEALELERETGIHITVAKWLTPNGRWVNDAQGLDPDVKIEIDQEDPAKDPQLDKALEMLE</sequence>
<dbReference type="SMART" id="SM00245">
    <property type="entry name" value="TSPc"/>
    <property type="match status" value="1"/>
</dbReference>
<dbReference type="GO" id="GO:0004175">
    <property type="term" value="F:endopeptidase activity"/>
    <property type="evidence" value="ECO:0007669"/>
    <property type="project" value="TreeGrafter"/>
</dbReference>
<dbReference type="InterPro" id="IPR055210">
    <property type="entry name" value="CtpA/B_N"/>
</dbReference>
<comment type="caution">
    <text evidence="7">The sequence shown here is derived from an EMBL/GenBank/DDBJ whole genome shotgun (WGS) entry which is preliminary data.</text>
</comment>
<protein>
    <submittedName>
        <fullName evidence="7">Carboxyl-terminal protease</fullName>
    </submittedName>
</protein>
<comment type="similarity">
    <text evidence="1 5">Belongs to the peptidase S41A family.</text>
</comment>
<name>A0A0G0QLY6_9BACT</name>
<evidence type="ECO:0000259" key="6">
    <source>
        <dbReference type="PROSITE" id="PS50106"/>
    </source>
</evidence>
<evidence type="ECO:0000256" key="3">
    <source>
        <dbReference type="ARBA" id="ARBA00022801"/>
    </source>
</evidence>
<dbReference type="Gene3D" id="3.90.226.10">
    <property type="entry name" value="2-enoyl-CoA Hydratase, Chain A, domain 1"/>
    <property type="match status" value="1"/>
</dbReference>
<dbReference type="EMBL" id="LBYB01000011">
    <property type="protein sequence ID" value="KKR41459.1"/>
    <property type="molecule type" value="Genomic_DNA"/>
</dbReference>
<dbReference type="PANTHER" id="PTHR32060:SF30">
    <property type="entry name" value="CARBOXY-TERMINAL PROCESSING PROTEASE CTPA"/>
    <property type="match status" value="1"/>
</dbReference>
<dbReference type="InterPro" id="IPR041489">
    <property type="entry name" value="PDZ_6"/>
</dbReference>
<dbReference type="CDD" id="cd07560">
    <property type="entry name" value="Peptidase_S41_CPP"/>
    <property type="match status" value="1"/>
</dbReference>
<dbReference type="InterPro" id="IPR036034">
    <property type="entry name" value="PDZ_sf"/>
</dbReference>
<dbReference type="GO" id="GO:0008236">
    <property type="term" value="F:serine-type peptidase activity"/>
    <property type="evidence" value="ECO:0007669"/>
    <property type="project" value="UniProtKB-KW"/>
</dbReference>
<dbReference type="PROSITE" id="PS50106">
    <property type="entry name" value="PDZ"/>
    <property type="match status" value="1"/>
</dbReference>
<dbReference type="SUPFAM" id="SSF52096">
    <property type="entry name" value="ClpP/crotonase"/>
    <property type="match status" value="1"/>
</dbReference>
<dbReference type="InterPro" id="IPR004447">
    <property type="entry name" value="Peptidase_S41A"/>
</dbReference>
<dbReference type="AlphaFoldDB" id="A0A0G0QLY6"/>
<dbReference type="FunFam" id="2.30.42.10:FF:000063">
    <property type="entry name" value="Peptidase, S41 family"/>
    <property type="match status" value="1"/>
</dbReference>